<name>A0A395LIL9_9SPHN</name>
<dbReference type="PANTHER" id="PTHR34001">
    <property type="entry name" value="BLL7405 PROTEIN"/>
    <property type="match status" value="1"/>
</dbReference>
<sequence>MKTAFAILATASMAALATPAAAQVDTDSPFSGFRVQATGGYDQLRAGSSIDDDVNEDNNDQSAEGFLYGGAIGYDVDLGSVVIGPEAELTGSTADTDFENGDFEGFGFGNVSAGRDLYLGARVGVKANENMMFYAKGGYTNAKLDLRTNDGTTELETDYDLDGYRVGGGLEYAFGNNLFTNIEYRYSNYSRAEGDFADDVADSERFDVDTDRHQVTVGVGARF</sequence>
<dbReference type="EMBL" id="QRBB01000002">
    <property type="protein sequence ID" value="RDS76127.1"/>
    <property type="molecule type" value="Genomic_DNA"/>
</dbReference>
<evidence type="ECO:0000256" key="2">
    <source>
        <dbReference type="ARBA" id="ARBA00022729"/>
    </source>
</evidence>
<dbReference type="Pfam" id="PF13505">
    <property type="entry name" value="OMP_b-brl"/>
    <property type="match status" value="1"/>
</dbReference>
<evidence type="ECO:0000313" key="8">
    <source>
        <dbReference type="Proteomes" id="UP000254101"/>
    </source>
</evidence>
<gene>
    <name evidence="7" type="ORF">DL238_14240</name>
</gene>
<dbReference type="Proteomes" id="UP000254101">
    <property type="component" value="Unassembled WGS sequence"/>
</dbReference>
<dbReference type="InterPro" id="IPR051692">
    <property type="entry name" value="OMP-like"/>
</dbReference>
<evidence type="ECO:0000256" key="5">
    <source>
        <dbReference type="SAM" id="SignalP"/>
    </source>
</evidence>
<evidence type="ECO:0000313" key="7">
    <source>
        <dbReference type="EMBL" id="RDS76127.1"/>
    </source>
</evidence>
<dbReference type="PANTHER" id="PTHR34001:SF3">
    <property type="entry name" value="BLL7405 PROTEIN"/>
    <property type="match status" value="1"/>
</dbReference>
<proteinExistence type="inferred from homology"/>
<reference evidence="7 8" key="1">
    <citation type="submission" date="2018-07" db="EMBL/GenBank/DDBJ databases">
        <title>Erythrobacter nanhaiensis sp. nov., a novel member of the genus Erythrobacter isolated from the South China Sea.</title>
        <authorList>
            <person name="Chen X."/>
            <person name="Liu J."/>
        </authorList>
    </citation>
    <scope>NUCLEOTIDE SEQUENCE [LARGE SCALE GENOMIC DNA]</scope>
    <source>
        <strain evidence="7 8">S-5</strain>
    </source>
</reference>
<evidence type="ECO:0000256" key="4">
    <source>
        <dbReference type="ARBA" id="ARBA00038306"/>
    </source>
</evidence>
<feature type="signal peptide" evidence="5">
    <location>
        <begin position="1"/>
        <end position="22"/>
    </location>
</feature>
<dbReference type="InterPro" id="IPR011250">
    <property type="entry name" value="OMP/PagP_B-barrel"/>
</dbReference>
<dbReference type="OrthoDB" id="8222426at2"/>
<comment type="subcellular location">
    <subcellularLocation>
        <location evidence="1">Membrane</location>
    </subcellularLocation>
</comment>
<evidence type="ECO:0000256" key="3">
    <source>
        <dbReference type="ARBA" id="ARBA00023136"/>
    </source>
</evidence>
<accession>A0A395LIL9</accession>
<keyword evidence="2 5" id="KW-0732">Signal</keyword>
<evidence type="ECO:0000256" key="1">
    <source>
        <dbReference type="ARBA" id="ARBA00004370"/>
    </source>
</evidence>
<protein>
    <submittedName>
        <fullName evidence="7">Porin family protein</fullName>
    </submittedName>
</protein>
<dbReference type="RefSeq" id="WP_115493110.1">
    <property type="nucleotide sequence ID" value="NZ_JACHWW010000002.1"/>
</dbReference>
<organism evidence="7 8">
    <name type="scientific">Alteriqipengyuania lutimaris</name>
    <dbReference type="NCBI Taxonomy" id="1538146"/>
    <lineage>
        <taxon>Bacteria</taxon>
        <taxon>Pseudomonadati</taxon>
        <taxon>Pseudomonadota</taxon>
        <taxon>Alphaproteobacteria</taxon>
        <taxon>Sphingomonadales</taxon>
        <taxon>Erythrobacteraceae</taxon>
        <taxon>Alteriqipengyuania</taxon>
    </lineage>
</organism>
<feature type="domain" description="Outer membrane protein beta-barrel" evidence="6">
    <location>
        <begin position="9"/>
        <end position="223"/>
    </location>
</feature>
<comment type="similarity">
    <text evidence="4">Belongs to the Omp25/RopB family.</text>
</comment>
<keyword evidence="8" id="KW-1185">Reference proteome</keyword>
<dbReference type="InterPro" id="IPR027385">
    <property type="entry name" value="Beta-barrel_OMP"/>
</dbReference>
<comment type="caution">
    <text evidence="7">The sequence shown here is derived from an EMBL/GenBank/DDBJ whole genome shotgun (WGS) entry which is preliminary data.</text>
</comment>
<dbReference type="AlphaFoldDB" id="A0A395LIL9"/>
<feature type="chain" id="PRO_5017226190" evidence="5">
    <location>
        <begin position="23"/>
        <end position="223"/>
    </location>
</feature>
<dbReference type="SUPFAM" id="SSF56925">
    <property type="entry name" value="OMPA-like"/>
    <property type="match status" value="1"/>
</dbReference>
<dbReference type="Gene3D" id="2.40.160.20">
    <property type="match status" value="1"/>
</dbReference>
<evidence type="ECO:0000259" key="6">
    <source>
        <dbReference type="Pfam" id="PF13505"/>
    </source>
</evidence>
<keyword evidence="3" id="KW-0472">Membrane</keyword>
<dbReference type="GO" id="GO:0016020">
    <property type="term" value="C:membrane"/>
    <property type="evidence" value="ECO:0007669"/>
    <property type="project" value="UniProtKB-SubCell"/>
</dbReference>